<dbReference type="RefSeq" id="WP_085496645.1">
    <property type="nucleotide sequence ID" value="NZ_FXAZ01000005.1"/>
</dbReference>
<accession>A0A1X7LKW2</accession>
<dbReference type="InterPro" id="IPR011042">
    <property type="entry name" value="6-blade_b-propeller_TolB-like"/>
</dbReference>
<dbReference type="Pfam" id="PF00326">
    <property type="entry name" value="Peptidase_S9"/>
    <property type="match status" value="1"/>
</dbReference>
<protein>
    <submittedName>
        <fullName evidence="7">Dipeptidyl aminopeptidase/acylaminoacyl peptidase</fullName>
    </submittedName>
</protein>
<evidence type="ECO:0000313" key="7">
    <source>
        <dbReference type="EMBL" id="SMG54425.1"/>
    </source>
</evidence>
<keyword evidence="2" id="KW-0645">Protease</keyword>
<evidence type="ECO:0000256" key="3">
    <source>
        <dbReference type="ARBA" id="ARBA00022801"/>
    </source>
</evidence>
<keyword evidence="7" id="KW-0031">Aminopeptidase</keyword>
<dbReference type="SUPFAM" id="SSF82171">
    <property type="entry name" value="DPP6 N-terminal domain-like"/>
    <property type="match status" value="1"/>
</dbReference>
<dbReference type="GO" id="GO:0004252">
    <property type="term" value="F:serine-type endopeptidase activity"/>
    <property type="evidence" value="ECO:0007669"/>
    <property type="project" value="TreeGrafter"/>
</dbReference>
<dbReference type="Gene3D" id="3.40.50.1820">
    <property type="entry name" value="alpha/beta hydrolase"/>
    <property type="match status" value="1"/>
</dbReference>
<dbReference type="FunFam" id="3.40.50.1820:FF:000028">
    <property type="entry name" value="S9 family peptidase"/>
    <property type="match status" value="1"/>
</dbReference>
<dbReference type="EMBL" id="FXAZ01000005">
    <property type="protein sequence ID" value="SMG54425.1"/>
    <property type="molecule type" value="Genomic_DNA"/>
</dbReference>
<dbReference type="Pfam" id="PF07676">
    <property type="entry name" value="PD40"/>
    <property type="match status" value="2"/>
</dbReference>
<keyword evidence="3" id="KW-0378">Hydrolase</keyword>
<proteinExistence type="inferred from homology"/>
<gene>
    <name evidence="7" type="ORF">SAMN06295960_3715</name>
</gene>
<keyword evidence="8" id="KW-1185">Reference proteome</keyword>
<dbReference type="InterPro" id="IPR029058">
    <property type="entry name" value="AB_hydrolase_fold"/>
</dbReference>
<evidence type="ECO:0000259" key="6">
    <source>
        <dbReference type="Pfam" id="PF00326"/>
    </source>
</evidence>
<feature type="compositionally biased region" description="Basic and acidic residues" evidence="5">
    <location>
        <begin position="146"/>
        <end position="155"/>
    </location>
</feature>
<dbReference type="GO" id="GO:0004177">
    <property type="term" value="F:aminopeptidase activity"/>
    <property type="evidence" value="ECO:0007669"/>
    <property type="project" value="UniProtKB-KW"/>
</dbReference>
<evidence type="ECO:0000313" key="8">
    <source>
        <dbReference type="Proteomes" id="UP000193834"/>
    </source>
</evidence>
<dbReference type="GO" id="GO:0006508">
    <property type="term" value="P:proteolysis"/>
    <property type="evidence" value="ECO:0007669"/>
    <property type="project" value="UniProtKB-KW"/>
</dbReference>
<dbReference type="PANTHER" id="PTHR42776">
    <property type="entry name" value="SERINE PEPTIDASE S9 FAMILY MEMBER"/>
    <property type="match status" value="1"/>
</dbReference>
<evidence type="ECO:0000256" key="5">
    <source>
        <dbReference type="SAM" id="MobiDB-lite"/>
    </source>
</evidence>
<dbReference type="Gene3D" id="2.120.10.30">
    <property type="entry name" value="TolB, C-terminal domain"/>
    <property type="match status" value="2"/>
</dbReference>
<sequence>MTHKRGINSDDLFRITWVSDPSISTYQGHLAYVSKNVNEKQDGYATHIRLLHPETMENISFTAGEQDHSPAWSKDGTKLAFIRKVKDKPQVWVMPLFGGEAVAVTKLQHGVSQFQWSPNGEALLIKSQVDPKDKESTLSAPSSQGKLDEPEPKKKQEAIVVDRIRYKSDGGGLWNGRRSHLFLVDLKTKQTTTLTTGDYDIGDYAWSPDGNQIVFVAKAPEANESQHDLDMKDTNDLYMIDLSGEGLRKLSASTMSIRTITFSNDGSALAFHASDRSYHNATQVRLYTMQLEDGTVTCLSEALDRPIGHYAVSDMRSHISTTGPVYSKDGASIYSLVTTDGSVQLASFAVDGSGMDMLTEGPREIYQFAVIDHDTLVLASADPLHPGELYRFTLSSRALIPLTRSNDELWDEVELSTPESFSFTASDGESIQAWIMKPIGFHEGSKVPTVLEIHGGPHAMYAHTFMHEFQLLASRGYAVVFCNPRGGHGYGQLHVNAVRGDYGGRDYQDIMEAMDHALKTYSFIDATRLGVTGGSYGGFMTNWIVGHTNRFKAAVTQRSISNWISFYGVSDIGFHFSEDQIGGNPWQHLELLWKHSPIAYVEQVETPLLILHGEQDLRCPIEQAEQLFTALKRLGKETRFVRFPNSNHELSRGGHPGLRTQRLEHIVGWFDTHL</sequence>
<dbReference type="AlphaFoldDB" id="A0A1X7LKW2"/>
<evidence type="ECO:0000256" key="4">
    <source>
        <dbReference type="ARBA" id="ARBA00022825"/>
    </source>
</evidence>
<dbReference type="InterPro" id="IPR001375">
    <property type="entry name" value="Peptidase_S9_cat"/>
</dbReference>
<comment type="similarity">
    <text evidence="1">Belongs to the peptidase S9C family.</text>
</comment>
<feature type="domain" description="Peptidase S9 prolyl oligopeptidase catalytic" evidence="6">
    <location>
        <begin position="464"/>
        <end position="674"/>
    </location>
</feature>
<organism evidence="7 8">
    <name type="scientific">Paenibacillus aquistagni</name>
    <dbReference type="NCBI Taxonomy" id="1852522"/>
    <lineage>
        <taxon>Bacteria</taxon>
        <taxon>Bacillati</taxon>
        <taxon>Bacillota</taxon>
        <taxon>Bacilli</taxon>
        <taxon>Bacillales</taxon>
        <taxon>Paenibacillaceae</taxon>
        <taxon>Paenibacillus</taxon>
    </lineage>
</organism>
<keyword evidence="4" id="KW-0720">Serine protease</keyword>
<evidence type="ECO:0000256" key="2">
    <source>
        <dbReference type="ARBA" id="ARBA00022670"/>
    </source>
</evidence>
<name>A0A1X7LKW2_9BACL</name>
<dbReference type="InterPro" id="IPR011659">
    <property type="entry name" value="WD40"/>
</dbReference>
<dbReference type="SUPFAM" id="SSF53474">
    <property type="entry name" value="alpha/beta-Hydrolases"/>
    <property type="match status" value="1"/>
</dbReference>
<dbReference type="STRING" id="1852522.SAMN06295960_3715"/>
<dbReference type="PANTHER" id="PTHR42776:SF27">
    <property type="entry name" value="DIPEPTIDYL PEPTIDASE FAMILY MEMBER 6"/>
    <property type="match status" value="1"/>
</dbReference>
<dbReference type="Proteomes" id="UP000193834">
    <property type="component" value="Unassembled WGS sequence"/>
</dbReference>
<dbReference type="OrthoDB" id="108903at2"/>
<evidence type="ECO:0000256" key="1">
    <source>
        <dbReference type="ARBA" id="ARBA00010040"/>
    </source>
</evidence>
<reference evidence="7 8" key="1">
    <citation type="submission" date="2017-04" db="EMBL/GenBank/DDBJ databases">
        <authorList>
            <person name="Afonso C.L."/>
            <person name="Miller P.J."/>
            <person name="Scott M.A."/>
            <person name="Spackman E."/>
            <person name="Goraichik I."/>
            <person name="Dimitrov K.M."/>
            <person name="Suarez D.L."/>
            <person name="Swayne D.E."/>
        </authorList>
    </citation>
    <scope>NUCLEOTIDE SEQUENCE [LARGE SCALE GENOMIC DNA]</scope>
    <source>
        <strain evidence="7 8">11</strain>
    </source>
</reference>
<feature type="region of interest" description="Disordered" evidence="5">
    <location>
        <begin position="129"/>
        <end position="155"/>
    </location>
</feature>